<gene>
    <name evidence="2" type="ORF">LOSG293_040010</name>
</gene>
<comment type="caution">
    <text evidence="2">The sequence shown here is derived from an EMBL/GenBank/DDBJ whole genome shotgun (WGS) entry which is preliminary data.</text>
</comment>
<sequence length="217" mass="23752">MADGVYSVSLSAAGQAKVEAANPNYTFTADSFLPGQFIIEVNDATASQINQVHTNNKTVNQGDSTPDFTVTYGSNLNTVNLTIVDFIFTTMKNGKVVVFNGVAPTEPGEYSVNLNAIGQAKVKVANPHMVFSASAFLPGRFTILSQYTVNPGTPVISIMVLSLQLLKNQRYQKHQVLQDQFKNQATNQVLLTSQNQDPMNQHGIVLSQDNPMMEHQW</sequence>
<dbReference type="Pfam" id="PF17883">
    <property type="entry name" value="MBG"/>
    <property type="match status" value="2"/>
</dbReference>
<organism evidence="2 3">
    <name type="scientific">Secundilactobacillus oryzae JCM 18671</name>
    <dbReference type="NCBI Taxonomy" id="1291743"/>
    <lineage>
        <taxon>Bacteria</taxon>
        <taxon>Bacillati</taxon>
        <taxon>Bacillota</taxon>
        <taxon>Bacilli</taxon>
        <taxon>Lactobacillales</taxon>
        <taxon>Lactobacillaceae</taxon>
        <taxon>Secundilactobacillus</taxon>
    </lineage>
</organism>
<name>A0A081BGT7_9LACO</name>
<keyword evidence="3" id="KW-1185">Reference proteome</keyword>
<dbReference type="InterPro" id="IPR041277">
    <property type="entry name" value="MBG_Lactobacillales"/>
</dbReference>
<dbReference type="RefSeq" id="WP_034526314.1">
    <property type="nucleotide sequence ID" value="NZ_BBJM01000004.1"/>
</dbReference>
<protein>
    <submittedName>
        <fullName evidence="2">LPXTG-motif cell wall anchor domain protein</fullName>
    </submittedName>
</protein>
<proteinExistence type="predicted"/>
<dbReference type="Proteomes" id="UP000028700">
    <property type="component" value="Unassembled WGS sequence"/>
</dbReference>
<dbReference type="Gene3D" id="3.10.430.110">
    <property type="match status" value="2"/>
</dbReference>
<accession>A0A081BGT7</accession>
<feature type="domain" description="MBG" evidence="1">
    <location>
        <begin position="4"/>
        <end position="39"/>
    </location>
</feature>
<feature type="domain" description="MBG" evidence="1">
    <location>
        <begin position="55"/>
        <end position="143"/>
    </location>
</feature>
<evidence type="ECO:0000259" key="1">
    <source>
        <dbReference type="Pfam" id="PF17883"/>
    </source>
</evidence>
<dbReference type="EMBL" id="BBJM01000004">
    <property type="protein sequence ID" value="GAK47255.1"/>
    <property type="molecule type" value="Genomic_DNA"/>
</dbReference>
<reference evidence="2" key="1">
    <citation type="journal article" date="2014" name="Genome Announc.">
        <title>Draft Genome Sequence of Lactobacillus oryzae Strain SG293T.</title>
        <authorList>
            <person name="Tanizawa Y."/>
            <person name="Fujisawa T."/>
            <person name="Mochizuki T."/>
            <person name="Kaminuma E."/>
            <person name="Nakamura Y."/>
            <person name="Tohno M."/>
        </authorList>
    </citation>
    <scope>NUCLEOTIDE SEQUENCE [LARGE SCALE GENOMIC DNA]</scope>
    <source>
        <strain evidence="2">SG293</strain>
    </source>
</reference>
<dbReference type="OrthoDB" id="3237761at2"/>
<dbReference type="AlphaFoldDB" id="A0A081BGT7"/>
<dbReference type="STRING" id="1291743.LOSG293_040010"/>
<evidence type="ECO:0000313" key="2">
    <source>
        <dbReference type="EMBL" id="GAK47255.1"/>
    </source>
</evidence>
<evidence type="ECO:0000313" key="3">
    <source>
        <dbReference type="Proteomes" id="UP000028700"/>
    </source>
</evidence>